<reference evidence="5 6" key="1">
    <citation type="submission" date="2019-04" db="EMBL/GenBank/DDBJ databases">
        <title>Natronospirillum operosus gen. nov., sp. nov., a haloalkaliphilic satellite isolated from decaying biomass of laboratory culture of cyanobacterium Geitlerinema sp. and proposal of Natronospirillaceae fam. nov. and Saccharospirillaceae fam. nov.</title>
        <authorList>
            <person name="Kevbrin V."/>
            <person name="Boltyanskaya Y."/>
            <person name="Koziaeva V."/>
            <person name="Grouzdev D.S."/>
            <person name="Park M."/>
            <person name="Cho J."/>
        </authorList>
    </citation>
    <scope>NUCLEOTIDE SEQUENCE [LARGE SCALE GENOMIC DNA]</scope>
    <source>
        <strain evidence="5 6">G-116</strain>
    </source>
</reference>
<evidence type="ECO:0000256" key="2">
    <source>
        <dbReference type="ARBA" id="ARBA00022695"/>
    </source>
</evidence>
<comment type="caution">
    <text evidence="5">The sequence shown here is derived from an EMBL/GenBank/DDBJ whole genome shotgun (WGS) entry which is preliminary data.</text>
</comment>
<dbReference type="PANTHER" id="PTHR43584:SF8">
    <property type="entry name" value="N-ACETYLMURAMATE ALPHA-1-PHOSPHATE URIDYLYLTRANSFERASE"/>
    <property type="match status" value="1"/>
</dbReference>
<dbReference type="PANTHER" id="PTHR43584">
    <property type="entry name" value="NUCLEOTIDYL TRANSFERASE"/>
    <property type="match status" value="1"/>
</dbReference>
<protein>
    <recommendedName>
        <fullName evidence="4">MobA-like NTP transferase domain-containing protein</fullName>
    </recommendedName>
</protein>
<dbReference type="SUPFAM" id="SSF53448">
    <property type="entry name" value="Nucleotide-diphospho-sugar transferases"/>
    <property type="match status" value="1"/>
</dbReference>
<dbReference type="GO" id="GO:0016779">
    <property type="term" value="F:nucleotidyltransferase activity"/>
    <property type="evidence" value="ECO:0007669"/>
    <property type="project" value="UniProtKB-KW"/>
</dbReference>
<dbReference type="InterPro" id="IPR025877">
    <property type="entry name" value="MobA-like_NTP_Trfase"/>
</dbReference>
<dbReference type="AlphaFoldDB" id="A0A4Z0WD34"/>
<accession>A0A4Z0WD34</accession>
<sequence>MQAVIPVAGQGSRLSAVTAGQPKALLTVGTMTLVEHALTRALELGSTELLLVVRDPVVEAHLGSRFADHPLTYVRQSSATGLGAAMRCAADQLRDPHFLLICGDIWCSQPLSSEVREAFRSGTEMLDLVTARALDQGLPADAQGCSTRAQGCSTHAQGCSAGIHVDQGGLITQVDDPPALQAVQVETGIYRFPQEVLRAPVTRAENGEESLQSMTRWLIDQGWPCRAVSSPGPWINVNTPAHLTLARELAARAEA</sequence>
<keyword evidence="6" id="KW-1185">Reference proteome</keyword>
<evidence type="ECO:0000313" key="6">
    <source>
        <dbReference type="Proteomes" id="UP000297475"/>
    </source>
</evidence>
<proteinExistence type="predicted"/>
<dbReference type="InterPro" id="IPR029044">
    <property type="entry name" value="Nucleotide-diphossugar_trans"/>
</dbReference>
<evidence type="ECO:0000313" key="5">
    <source>
        <dbReference type="EMBL" id="TGG94940.1"/>
    </source>
</evidence>
<dbReference type="EMBL" id="SRMF01000001">
    <property type="protein sequence ID" value="TGG94940.1"/>
    <property type="molecule type" value="Genomic_DNA"/>
</dbReference>
<keyword evidence="2" id="KW-0548">Nucleotidyltransferase</keyword>
<gene>
    <name evidence="5" type="ORF">E4656_00470</name>
</gene>
<feature type="domain" description="MobA-like NTP transferase" evidence="4">
    <location>
        <begin position="3"/>
        <end position="121"/>
    </location>
</feature>
<organism evidence="5 6">
    <name type="scientific">Natronospirillum operosum</name>
    <dbReference type="NCBI Taxonomy" id="2759953"/>
    <lineage>
        <taxon>Bacteria</taxon>
        <taxon>Pseudomonadati</taxon>
        <taxon>Pseudomonadota</taxon>
        <taxon>Gammaproteobacteria</taxon>
        <taxon>Oceanospirillales</taxon>
        <taxon>Natronospirillaceae</taxon>
        <taxon>Natronospirillum</taxon>
    </lineage>
</organism>
<keyword evidence="1" id="KW-0808">Transferase</keyword>
<dbReference type="InterPro" id="IPR050065">
    <property type="entry name" value="GlmU-like"/>
</dbReference>
<dbReference type="OrthoDB" id="9803871at2"/>
<dbReference type="Gene3D" id="3.90.550.10">
    <property type="entry name" value="Spore Coat Polysaccharide Biosynthesis Protein SpsA, Chain A"/>
    <property type="match status" value="1"/>
</dbReference>
<evidence type="ECO:0000256" key="1">
    <source>
        <dbReference type="ARBA" id="ARBA00022679"/>
    </source>
</evidence>
<dbReference type="Proteomes" id="UP000297475">
    <property type="component" value="Unassembled WGS sequence"/>
</dbReference>
<evidence type="ECO:0000259" key="4">
    <source>
        <dbReference type="Pfam" id="PF12804"/>
    </source>
</evidence>
<name>A0A4Z0WD34_9GAMM</name>
<evidence type="ECO:0000256" key="3">
    <source>
        <dbReference type="ARBA" id="ARBA00022842"/>
    </source>
</evidence>
<keyword evidence="3" id="KW-0460">Magnesium</keyword>
<dbReference type="Pfam" id="PF12804">
    <property type="entry name" value="NTP_transf_3"/>
    <property type="match status" value="1"/>
</dbReference>
<dbReference type="RefSeq" id="WP_135480192.1">
    <property type="nucleotide sequence ID" value="NZ_SRMF01000001.1"/>
</dbReference>